<feature type="compositionally biased region" description="Low complexity" evidence="1">
    <location>
        <begin position="145"/>
        <end position="162"/>
    </location>
</feature>
<dbReference type="Proteomes" id="UP001256646">
    <property type="component" value="Unassembled WGS sequence"/>
</dbReference>
<evidence type="ECO:0000313" key="3">
    <source>
        <dbReference type="Proteomes" id="UP001256646"/>
    </source>
</evidence>
<reference evidence="2 3" key="1">
    <citation type="submission" date="2023-09" db="EMBL/GenBank/DDBJ databases">
        <authorList>
            <person name="Zhai L."/>
        </authorList>
    </citation>
    <scope>NUCLEOTIDE SEQUENCE [LARGE SCALE GENOMIC DNA]</scope>
    <source>
        <strain evidence="2 3">5 N-1</strain>
    </source>
</reference>
<gene>
    <name evidence="2" type="ORF">RGC78_11040</name>
</gene>
<keyword evidence="3" id="KW-1185">Reference proteome</keyword>
<dbReference type="EMBL" id="JAVJAN010000028">
    <property type="protein sequence ID" value="MDR5588003.1"/>
    <property type="molecule type" value="Genomic_DNA"/>
</dbReference>
<protein>
    <submittedName>
        <fullName evidence="2">Uncharacterized protein</fullName>
    </submittedName>
</protein>
<comment type="caution">
    <text evidence="2">The sequence shown here is derived from an EMBL/GenBank/DDBJ whole genome shotgun (WGS) entry which is preliminary data.</text>
</comment>
<dbReference type="RefSeq" id="WP_252213898.1">
    <property type="nucleotide sequence ID" value="NZ_JAVJAN010000028.1"/>
</dbReference>
<feature type="region of interest" description="Disordered" evidence="1">
    <location>
        <begin position="131"/>
        <end position="167"/>
    </location>
</feature>
<evidence type="ECO:0000256" key="1">
    <source>
        <dbReference type="SAM" id="MobiDB-lite"/>
    </source>
</evidence>
<name>A0ABU1EHX8_9CLOT</name>
<feature type="compositionally biased region" description="Polar residues" evidence="1">
    <location>
        <begin position="135"/>
        <end position="144"/>
    </location>
</feature>
<proteinExistence type="predicted"/>
<sequence>MDFNNFDFNNFSFNDFINYIQNSGNTSNCDWNCKNEQCNSNTESNSTSTNCNDIPGGFQDLAPQLFTLIAQILGLVMAGNLPFNLQNAIGNWFELLGQVILTFNSQQQYFQGGPGRYYNIKYKNVANPFCPNPPTHTDTNQTGDSYESSSTNTSNNQSNKSSNKYESEIKNLKNSIEELRKEIAALKNNE</sequence>
<accession>A0ABU1EHX8</accession>
<organism evidence="2 3">
    <name type="scientific">Clostridium aquiflavi</name>
    <dbReference type="NCBI Taxonomy" id="3073603"/>
    <lineage>
        <taxon>Bacteria</taxon>
        <taxon>Bacillati</taxon>
        <taxon>Bacillota</taxon>
        <taxon>Clostridia</taxon>
        <taxon>Eubacteriales</taxon>
        <taxon>Clostridiaceae</taxon>
        <taxon>Clostridium</taxon>
    </lineage>
</organism>
<evidence type="ECO:0000313" key="2">
    <source>
        <dbReference type="EMBL" id="MDR5588003.1"/>
    </source>
</evidence>